<organism evidence="1 2">
    <name type="scientific">Polarella glacialis</name>
    <name type="common">Dinoflagellate</name>
    <dbReference type="NCBI Taxonomy" id="89957"/>
    <lineage>
        <taxon>Eukaryota</taxon>
        <taxon>Sar</taxon>
        <taxon>Alveolata</taxon>
        <taxon>Dinophyceae</taxon>
        <taxon>Suessiales</taxon>
        <taxon>Suessiaceae</taxon>
        <taxon>Polarella</taxon>
    </lineage>
</organism>
<reference evidence="1" key="1">
    <citation type="submission" date="2021-02" db="EMBL/GenBank/DDBJ databases">
        <authorList>
            <person name="Dougan E. K."/>
            <person name="Rhodes N."/>
            <person name="Thang M."/>
            <person name="Chan C."/>
        </authorList>
    </citation>
    <scope>NUCLEOTIDE SEQUENCE</scope>
</reference>
<dbReference type="Proteomes" id="UP000626109">
    <property type="component" value="Unassembled WGS sequence"/>
</dbReference>
<evidence type="ECO:0000313" key="2">
    <source>
        <dbReference type="Proteomes" id="UP000626109"/>
    </source>
</evidence>
<dbReference type="AlphaFoldDB" id="A0A813LSE4"/>
<sequence>MAEKAAEIDGVIDKARAAMAEKADGLQATAIDEVRSTLGVALEEMRSLKAQVQEAAMAEARAGVAEQCDELLRFAGNLQNAALDEVRKALANEIVGSLEFASDTRRSPEDLGAVMPSGNGTGAARALRGHVPLCHPA</sequence>
<name>A0A813LSE4_POLGL</name>
<dbReference type="EMBL" id="CAJNNW010036758">
    <property type="protein sequence ID" value="CAE8737342.1"/>
    <property type="molecule type" value="Genomic_DNA"/>
</dbReference>
<gene>
    <name evidence="1" type="ORF">PGLA2088_LOCUS48717</name>
</gene>
<protein>
    <submittedName>
        <fullName evidence="1">Uncharacterized protein</fullName>
    </submittedName>
</protein>
<accession>A0A813LSE4</accession>
<proteinExistence type="predicted"/>
<evidence type="ECO:0000313" key="1">
    <source>
        <dbReference type="EMBL" id="CAE8737342.1"/>
    </source>
</evidence>
<comment type="caution">
    <text evidence="1">The sequence shown here is derived from an EMBL/GenBank/DDBJ whole genome shotgun (WGS) entry which is preliminary data.</text>
</comment>